<evidence type="ECO:0000256" key="4">
    <source>
        <dbReference type="ARBA" id="ARBA00022692"/>
    </source>
</evidence>
<comment type="similarity">
    <text evidence="2 7">Belongs to the ExbD/TolR family.</text>
</comment>
<keyword evidence="10" id="KW-1185">Reference proteome</keyword>
<feature type="transmembrane region" description="Helical" evidence="8">
    <location>
        <begin position="12"/>
        <end position="31"/>
    </location>
</feature>
<comment type="subcellular location">
    <subcellularLocation>
        <location evidence="1">Cell membrane</location>
        <topology evidence="1">Single-pass membrane protein</topology>
    </subcellularLocation>
    <subcellularLocation>
        <location evidence="7">Cell membrane</location>
        <topology evidence="7">Single-pass type II membrane protein</topology>
    </subcellularLocation>
</comment>
<organism evidence="9 10">
    <name type="scientific">Hoeflea ulvae</name>
    <dbReference type="NCBI Taxonomy" id="2983764"/>
    <lineage>
        <taxon>Bacteria</taxon>
        <taxon>Pseudomonadati</taxon>
        <taxon>Pseudomonadota</taxon>
        <taxon>Alphaproteobacteria</taxon>
        <taxon>Hyphomicrobiales</taxon>
        <taxon>Rhizobiaceae</taxon>
        <taxon>Hoeflea</taxon>
    </lineage>
</organism>
<evidence type="ECO:0000256" key="3">
    <source>
        <dbReference type="ARBA" id="ARBA00022475"/>
    </source>
</evidence>
<evidence type="ECO:0000256" key="1">
    <source>
        <dbReference type="ARBA" id="ARBA00004162"/>
    </source>
</evidence>
<keyword evidence="6 8" id="KW-0472">Membrane</keyword>
<comment type="caution">
    <text evidence="9">The sequence shown here is derived from an EMBL/GenBank/DDBJ whole genome shotgun (WGS) entry which is preliminary data.</text>
</comment>
<sequence length="128" mass="13522">MRFEPATSPRRQISMTSLIDVIFLLLLFFMLSSTFSRFADVELGTGGGSAAAASDATPAFVKLSDGRLSLNGSALPVEALGAELARQQSANGINQLILSVDETASSQQLVDVLLIARKLPGLSLQIVQ</sequence>
<proteinExistence type="inferred from homology"/>
<dbReference type="Pfam" id="PF02472">
    <property type="entry name" value="ExbD"/>
    <property type="match status" value="1"/>
</dbReference>
<evidence type="ECO:0000313" key="10">
    <source>
        <dbReference type="Proteomes" id="UP001081283"/>
    </source>
</evidence>
<gene>
    <name evidence="9" type="ORF">OEG82_13095</name>
</gene>
<evidence type="ECO:0000256" key="8">
    <source>
        <dbReference type="SAM" id="Phobius"/>
    </source>
</evidence>
<evidence type="ECO:0000256" key="5">
    <source>
        <dbReference type="ARBA" id="ARBA00022989"/>
    </source>
</evidence>
<evidence type="ECO:0000313" key="9">
    <source>
        <dbReference type="EMBL" id="MCY0094953.1"/>
    </source>
</evidence>
<name>A0ABT3YGJ5_9HYPH</name>
<dbReference type="EMBL" id="JAOVZQ010000001">
    <property type="protein sequence ID" value="MCY0094953.1"/>
    <property type="molecule type" value="Genomic_DNA"/>
</dbReference>
<dbReference type="InterPro" id="IPR003400">
    <property type="entry name" value="ExbD"/>
</dbReference>
<evidence type="ECO:0000256" key="6">
    <source>
        <dbReference type="ARBA" id="ARBA00023136"/>
    </source>
</evidence>
<evidence type="ECO:0000256" key="7">
    <source>
        <dbReference type="RuleBase" id="RU003879"/>
    </source>
</evidence>
<dbReference type="PANTHER" id="PTHR30558">
    <property type="entry name" value="EXBD MEMBRANE COMPONENT OF PMF-DRIVEN MACROMOLECULE IMPORT SYSTEM"/>
    <property type="match status" value="1"/>
</dbReference>
<dbReference type="Proteomes" id="UP001081283">
    <property type="component" value="Unassembled WGS sequence"/>
</dbReference>
<keyword evidence="4 7" id="KW-0812">Transmembrane</keyword>
<keyword evidence="7" id="KW-0813">Transport</keyword>
<accession>A0ABT3YGJ5</accession>
<evidence type="ECO:0000256" key="2">
    <source>
        <dbReference type="ARBA" id="ARBA00005811"/>
    </source>
</evidence>
<protein>
    <submittedName>
        <fullName evidence="9">Biopolymer transporter ExbD</fullName>
    </submittedName>
</protein>
<keyword evidence="3" id="KW-1003">Cell membrane</keyword>
<dbReference type="PANTHER" id="PTHR30558:SF3">
    <property type="entry name" value="BIOPOLYMER TRANSPORT PROTEIN EXBD-RELATED"/>
    <property type="match status" value="1"/>
</dbReference>
<reference evidence="9" key="1">
    <citation type="submission" date="2022-10" db="EMBL/GenBank/DDBJ databases">
        <title>Hoeflea sp. J2-29, isolated from marine algae.</title>
        <authorList>
            <person name="Kristyanto S."/>
            <person name="Kim J.M."/>
            <person name="Jeon C.O."/>
        </authorList>
    </citation>
    <scope>NUCLEOTIDE SEQUENCE</scope>
    <source>
        <strain evidence="9">J2-29</strain>
    </source>
</reference>
<keyword evidence="7" id="KW-0653">Protein transport</keyword>
<keyword evidence="5 8" id="KW-1133">Transmembrane helix</keyword>